<gene>
    <name evidence="1" type="ORF">ARMSODRAFT_111302</name>
</gene>
<sequence>MLQSLCDCLQQLSEQDGRTVYVLLLDLVAGKGLQYLCEMGDGGDDIVGDYLCEYHWPCSRWPWNLSAAVSFMWAPRNVIIRLASVLFVTMSIVRLDSKSIWTMLGQCRFILRGSILKILIRRRLAWFGGYLRRVTLFADMRVRLRRLNPNVLSTFYHCELPAIRPFITARPLLLSSSSNVIESPFAFITAPLRKFKISQCILPASEAR</sequence>
<accession>A0A2H3BNC0</accession>
<evidence type="ECO:0000313" key="1">
    <source>
        <dbReference type="EMBL" id="PBK70414.1"/>
    </source>
</evidence>
<dbReference type="EMBL" id="KZ293426">
    <property type="protein sequence ID" value="PBK70414.1"/>
    <property type="molecule type" value="Genomic_DNA"/>
</dbReference>
<dbReference type="Proteomes" id="UP000218334">
    <property type="component" value="Unassembled WGS sequence"/>
</dbReference>
<proteinExistence type="predicted"/>
<evidence type="ECO:0000313" key="2">
    <source>
        <dbReference type="Proteomes" id="UP000218334"/>
    </source>
</evidence>
<reference evidence="2" key="1">
    <citation type="journal article" date="2017" name="Nat. Ecol. Evol.">
        <title>Genome expansion and lineage-specific genetic innovations in the forest pathogenic fungi Armillaria.</title>
        <authorList>
            <person name="Sipos G."/>
            <person name="Prasanna A.N."/>
            <person name="Walter M.C."/>
            <person name="O'Connor E."/>
            <person name="Balint B."/>
            <person name="Krizsan K."/>
            <person name="Kiss B."/>
            <person name="Hess J."/>
            <person name="Varga T."/>
            <person name="Slot J."/>
            <person name="Riley R."/>
            <person name="Boka B."/>
            <person name="Rigling D."/>
            <person name="Barry K."/>
            <person name="Lee J."/>
            <person name="Mihaltcheva S."/>
            <person name="LaButti K."/>
            <person name="Lipzen A."/>
            <person name="Waldron R."/>
            <person name="Moloney N.M."/>
            <person name="Sperisen C."/>
            <person name="Kredics L."/>
            <person name="Vagvoelgyi C."/>
            <person name="Patrignani A."/>
            <person name="Fitzpatrick D."/>
            <person name="Nagy I."/>
            <person name="Doyle S."/>
            <person name="Anderson J.B."/>
            <person name="Grigoriev I.V."/>
            <person name="Gueldener U."/>
            <person name="Muensterkoetter M."/>
            <person name="Nagy L.G."/>
        </authorList>
    </citation>
    <scope>NUCLEOTIDE SEQUENCE [LARGE SCALE GENOMIC DNA]</scope>
    <source>
        <strain evidence="2">28-4</strain>
    </source>
</reference>
<protein>
    <submittedName>
        <fullName evidence="1">Uncharacterized protein</fullName>
    </submittedName>
</protein>
<organism evidence="1 2">
    <name type="scientific">Armillaria solidipes</name>
    <dbReference type="NCBI Taxonomy" id="1076256"/>
    <lineage>
        <taxon>Eukaryota</taxon>
        <taxon>Fungi</taxon>
        <taxon>Dikarya</taxon>
        <taxon>Basidiomycota</taxon>
        <taxon>Agaricomycotina</taxon>
        <taxon>Agaricomycetes</taxon>
        <taxon>Agaricomycetidae</taxon>
        <taxon>Agaricales</taxon>
        <taxon>Marasmiineae</taxon>
        <taxon>Physalacriaceae</taxon>
        <taxon>Armillaria</taxon>
    </lineage>
</organism>
<dbReference type="AlphaFoldDB" id="A0A2H3BNC0"/>
<keyword evidence="2" id="KW-1185">Reference proteome</keyword>
<name>A0A2H3BNC0_9AGAR</name>
<dbReference type="STRING" id="1076256.A0A2H3BNC0"/>